<evidence type="ECO:0000313" key="2">
    <source>
        <dbReference type="Proteomes" id="UP000805193"/>
    </source>
</evidence>
<accession>A0AC60PKJ8</accession>
<proteinExistence type="predicted"/>
<evidence type="ECO:0000313" key="1">
    <source>
        <dbReference type="EMBL" id="KAG0421331.1"/>
    </source>
</evidence>
<comment type="caution">
    <text evidence="1">The sequence shown here is derived from an EMBL/GenBank/DDBJ whole genome shotgun (WGS) entry which is preliminary data.</text>
</comment>
<protein>
    <submittedName>
        <fullName evidence="1">Uncharacterized protein</fullName>
    </submittedName>
</protein>
<dbReference type="Proteomes" id="UP000805193">
    <property type="component" value="Unassembled WGS sequence"/>
</dbReference>
<reference evidence="1 2" key="1">
    <citation type="journal article" date="2020" name="Cell">
        <title>Large-Scale Comparative Analyses of Tick Genomes Elucidate Their Genetic Diversity and Vector Capacities.</title>
        <authorList>
            <consortium name="Tick Genome and Microbiome Consortium (TIGMIC)"/>
            <person name="Jia N."/>
            <person name="Wang J."/>
            <person name="Shi W."/>
            <person name="Du L."/>
            <person name="Sun Y."/>
            <person name="Zhan W."/>
            <person name="Jiang J.F."/>
            <person name="Wang Q."/>
            <person name="Zhang B."/>
            <person name="Ji P."/>
            <person name="Bell-Sakyi L."/>
            <person name="Cui X.M."/>
            <person name="Yuan T.T."/>
            <person name="Jiang B.G."/>
            <person name="Yang W.F."/>
            <person name="Lam T.T."/>
            <person name="Chang Q.C."/>
            <person name="Ding S.J."/>
            <person name="Wang X.J."/>
            <person name="Zhu J.G."/>
            <person name="Ruan X.D."/>
            <person name="Zhao L."/>
            <person name="Wei J.T."/>
            <person name="Ye R.Z."/>
            <person name="Que T.C."/>
            <person name="Du C.H."/>
            <person name="Zhou Y.H."/>
            <person name="Cheng J.X."/>
            <person name="Dai P.F."/>
            <person name="Guo W.B."/>
            <person name="Han X.H."/>
            <person name="Huang E.J."/>
            <person name="Li L.F."/>
            <person name="Wei W."/>
            <person name="Gao Y.C."/>
            <person name="Liu J.Z."/>
            <person name="Shao H.Z."/>
            <person name="Wang X."/>
            <person name="Wang C.C."/>
            <person name="Yang T.C."/>
            <person name="Huo Q.B."/>
            <person name="Li W."/>
            <person name="Chen H.Y."/>
            <person name="Chen S.E."/>
            <person name="Zhou L.G."/>
            <person name="Ni X.B."/>
            <person name="Tian J.H."/>
            <person name="Sheng Y."/>
            <person name="Liu T."/>
            <person name="Pan Y.S."/>
            <person name="Xia L.Y."/>
            <person name="Li J."/>
            <person name="Zhao F."/>
            <person name="Cao W.C."/>
        </authorList>
    </citation>
    <scope>NUCLEOTIDE SEQUENCE [LARGE SCALE GENOMIC DNA]</scope>
    <source>
        <strain evidence="1">Iper-2018</strain>
    </source>
</reference>
<feature type="non-terminal residue" evidence="1">
    <location>
        <position position="1"/>
    </location>
</feature>
<name>A0AC60PKJ8_IXOPE</name>
<keyword evidence="2" id="KW-1185">Reference proteome</keyword>
<gene>
    <name evidence="1" type="ORF">HPB47_002761</name>
</gene>
<organism evidence="1 2">
    <name type="scientific">Ixodes persulcatus</name>
    <name type="common">Taiga tick</name>
    <dbReference type="NCBI Taxonomy" id="34615"/>
    <lineage>
        <taxon>Eukaryota</taxon>
        <taxon>Metazoa</taxon>
        <taxon>Ecdysozoa</taxon>
        <taxon>Arthropoda</taxon>
        <taxon>Chelicerata</taxon>
        <taxon>Arachnida</taxon>
        <taxon>Acari</taxon>
        <taxon>Parasitiformes</taxon>
        <taxon>Ixodida</taxon>
        <taxon>Ixodoidea</taxon>
        <taxon>Ixodidae</taxon>
        <taxon>Ixodinae</taxon>
        <taxon>Ixodes</taxon>
    </lineage>
</organism>
<dbReference type="EMBL" id="JABSTQ010010380">
    <property type="protein sequence ID" value="KAG0421331.1"/>
    <property type="molecule type" value="Genomic_DNA"/>
</dbReference>
<sequence>TPFGKTRRRQFEFPLREEQPIRSLKDDPSLRHCVKTGDGRADARPSPLSKFGNRPAPLVSPPRPGRGGGAWRGVGLARDGPPGTRTCLAPDLVRLREGDAIHGLSVRVIWRHPHLAIAPRHALALHPSLFYFQCALARGIVVFEL</sequence>